<protein>
    <submittedName>
        <fullName evidence="1">Uncharacterized protein</fullName>
    </submittedName>
</protein>
<evidence type="ECO:0000313" key="2">
    <source>
        <dbReference type="Proteomes" id="UP000790377"/>
    </source>
</evidence>
<reference evidence="1" key="1">
    <citation type="journal article" date="2021" name="New Phytol.">
        <title>Evolutionary innovations through gain and loss of genes in the ectomycorrhizal Boletales.</title>
        <authorList>
            <person name="Wu G."/>
            <person name="Miyauchi S."/>
            <person name="Morin E."/>
            <person name="Kuo A."/>
            <person name="Drula E."/>
            <person name="Varga T."/>
            <person name="Kohler A."/>
            <person name="Feng B."/>
            <person name="Cao Y."/>
            <person name="Lipzen A."/>
            <person name="Daum C."/>
            <person name="Hundley H."/>
            <person name="Pangilinan J."/>
            <person name="Johnson J."/>
            <person name="Barry K."/>
            <person name="LaButti K."/>
            <person name="Ng V."/>
            <person name="Ahrendt S."/>
            <person name="Min B."/>
            <person name="Choi I.G."/>
            <person name="Park H."/>
            <person name="Plett J.M."/>
            <person name="Magnuson J."/>
            <person name="Spatafora J.W."/>
            <person name="Nagy L.G."/>
            <person name="Henrissat B."/>
            <person name="Grigoriev I.V."/>
            <person name="Yang Z.L."/>
            <person name="Xu J."/>
            <person name="Martin F.M."/>
        </authorList>
    </citation>
    <scope>NUCLEOTIDE SEQUENCE</scope>
    <source>
        <strain evidence="1">ATCC 28755</strain>
    </source>
</reference>
<evidence type="ECO:0000313" key="1">
    <source>
        <dbReference type="EMBL" id="KAH7906436.1"/>
    </source>
</evidence>
<sequence>MTALLFNDKVIPEYSEYSSTAVSESANSHPLRPIFNPPEFFLAVAHDSTIVSVVFDTVLLLLALWAFVRHALEAKTSDGRWSINVLVRTLVADHLVYFVCNLIWLSLSLASGYVTAANTEWLDGALYVFNALVVVAGPRMVIGLRAMENKTRGEGGTFEVELSAIRVGIRELSTHSESVMEEGGAL</sequence>
<organism evidence="1 2">
    <name type="scientific">Hygrophoropsis aurantiaca</name>
    <dbReference type="NCBI Taxonomy" id="72124"/>
    <lineage>
        <taxon>Eukaryota</taxon>
        <taxon>Fungi</taxon>
        <taxon>Dikarya</taxon>
        <taxon>Basidiomycota</taxon>
        <taxon>Agaricomycotina</taxon>
        <taxon>Agaricomycetes</taxon>
        <taxon>Agaricomycetidae</taxon>
        <taxon>Boletales</taxon>
        <taxon>Coniophorineae</taxon>
        <taxon>Hygrophoropsidaceae</taxon>
        <taxon>Hygrophoropsis</taxon>
    </lineage>
</organism>
<dbReference type="EMBL" id="MU268020">
    <property type="protein sequence ID" value="KAH7906436.1"/>
    <property type="molecule type" value="Genomic_DNA"/>
</dbReference>
<accession>A0ACB7ZZP3</accession>
<dbReference type="Proteomes" id="UP000790377">
    <property type="component" value="Unassembled WGS sequence"/>
</dbReference>
<comment type="caution">
    <text evidence="1">The sequence shown here is derived from an EMBL/GenBank/DDBJ whole genome shotgun (WGS) entry which is preliminary data.</text>
</comment>
<keyword evidence="2" id="KW-1185">Reference proteome</keyword>
<name>A0ACB7ZZP3_9AGAM</name>
<gene>
    <name evidence="1" type="ORF">BJ138DRAFT_636082</name>
</gene>
<proteinExistence type="predicted"/>